<dbReference type="GO" id="GO:0022857">
    <property type="term" value="F:transmembrane transporter activity"/>
    <property type="evidence" value="ECO:0007669"/>
    <property type="project" value="InterPro"/>
</dbReference>
<feature type="transmembrane region" description="Helical" evidence="7">
    <location>
        <begin position="312"/>
        <end position="335"/>
    </location>
</feature>
<dbReference type="GO" id="GO:0005886">
    <property type="term" value="C:plasma membrane"/>
    <property type="evidence" value="ECO:0007669"/>
    <property type="project" value="UniProtKB-SubCell"/>
</dbReference>
<accession>A0A4Y3WVI6</accession>
<gene>
    <name evidence="9" type="ORF">PHY01_36790</name>
</gene>
<dbReference type="AlphaFoldDB" id="A0A4Y3WVI6"/>
<evidence type="ECO:0000256" key="3">
    <source>
        <dbReference type="ARBA" id="ARBA00022475"/>
    </source>
</evidence>
<feature type="transmembrane region" description="Helical" evidence="7">
    <location>
        <begin position="44"/>
        <end position="69"/>
    </location>
</feature>
<evidence type="ECO:0000313" key="9">
    <source>
        <dbReference type="EMBL" id="GEC21396.1"/>
    </source>
</evidence>
<evidence type="ECO:0000313" key="10">
    <source>
        <dbReference type="Proteomes" id="UP000320338"/>
    </source>
</evidence>
<keyword evidence="10" id="KW-1185">Reference proteome</keyword>
<feature type="transmembrane region" description="Helical" evidence="7">
    <location>
        <begin position="222"/>
        <end position="246"/>
    </location>
</feature>
<dbReference type="InterPro" id="IPR036259">
    <property type="entry name" value="MFS_trans_sf"/>
</dbReference>
<keyword evidence="6 7" id="KW-0472">Membrane</keyword>
<sequence length="401" mass="40306">MLERPARTLPRSAAGFWIVAAAFTAVMSLGTAPSPLYPLYQQAYGFSSVTVTIVFAAYAVGVLGSLFLVGHLSDQLGRRRMLLAALVTAAASAVVFIVSPELPGLILARLLSGVAVGMVTSTGVAALAELDAVARPGRGGRRAAVVGTAANLGGLGLGPLVAGVLADLAPWPLHLPYLVHLVALLVAAALLALVPETVRRPDPRPPYRPQRAAVPPGLRRQFAAAAVAAFVAFALFGLFAALGSAFVGATLGSPSHTLGGLSTTATFGTAALVQALVRDPSGRWAGPLGAAAVPVGLAVVVAAAWWPSLPLFLAGEVAVGAGVGLMFSGAVRVVASGAAPENRAEAVAGLFLTAYLGLTLPVLGLGVATQYASPPVVLTVYAGLAALLAVAAGRSVRHARP</sequence>
<feature type="transmembrane region" description="Helical" evidence="7">
    <location>
        <begin position="81"/>
        <end position="100"/>
    </location>
</feature>
<dbReference type="PANTHER" id="PTHR23517:SF13">
    <property type="entry name" value="MAJOR FACILITATOR SUPERFAMILY MFS_1"/>
    <property type="match status" value="1"/>
</dbReference>
<feature type="transmembrane region" description="Helical" evidence="7">
    <location>
        <begin position="12"/>
        <end position="32"/>
    </location>
</feature>
<comment type="caution">
    <text evidence="9">The sequence shown here is derived from an EMBL/GenBank/DDBJ whole genome shotgun (WGS) entry which is preliminary data.</text>
</comment>
<feature type="transmembrane region" description="Helical" evidence="7">
    <location>
        <begin position="258"/>
        <end position="277"/>
    </location>
</feature>
<keyword evidence="5 7" id="KW-1133">Transmembrane helix</keyword>
<feature type="domain" description="Major facilitator superfamily (MFS) profile" evidence="8">
    <location>
        <begin position="14"/>
        <end position="400"/>
    </location>
</feature>
<dbReference type="Gene3D" id="1.20.1250.20">
    <property type="entry name" value="MFS general substrate transporter like domains"/>
    <property type="match status" value="1"/>
</dbReference>
<dbReference type="PROSITE" id="PS50850">
    <property type="entry name" value="MFS"/>
    <property type="match status" value="1"/>
</dbReference>
<dbReference type="OrthoDB" id="3177957at2"/>
<dbReference type="Proteomes" id="UP000320338">
    <property type="component" value="Unassembled WGS sequence"/>
</dbReference>
<dbReference type="RefSeq" id="WP_141280217.1">
    <property type="nucleotide sequence ID" value="NZ_BAAARZ010000005.1"/>
</dbReference>
<name>A0A4Y3WVI6_9PSEU</name>
<proteinExistence type="predicted"/>
<evidence type="ECO:0000256" key="5">
    <source>
        <dbReference type="ARBA" id="ARBA00022989"/>
    </source>
</evidence>
<feature type="transmembrane region" description="Helical" evidence="7">
    <location>
        <begin position="347"/>
        <end position="372"/>
    </location>
</feature>
<dbReference type="InterPro" id="IPR011701">
    <property type="entry name" value="MFS"/>
</dbReference>
<evidence type="ECO:0000256" key="6">
    <source>
        <dbReference type="ARBA" id="ARBA00023136"/>
    </source>
</evidence>
<dbReference type="PANTHER" id="PTHR23517">
    <property type="entry name" value="RESISTANCE PROTEIN MDTM, PUTATIVE-RELATED-RELATED"/>
    <property type="match status" value="1"/>
</dbReference>
<dbReference type="SUPFAM" id="SSF103473">
    <property type="entry name" value="MFS general substrate transporter"/>
    <property type="match status" value="1"/>
</dbReference>
<dbReference type="Pfam" id="PF07690">
    <property type="entry name" value="MFS_1"/>
    <property type="match status" value="1"/>
</dbReference>
<feature type="transmembrane region" description="Helical" evidence="7">
    <location>
        <begin position="378"/>
        <end position="396"/>
    </location>
</feature>
<reference evidence="9 10" key="1">
    <citation type="submission" date="2019-06" db="EMBL/GenBank/DDBJ databases">
        <title>Whole genome shotgun sequence of Pseudonocardia hydrocarbonoxydans NBRC 14498.</title>
        <authorList>
            <person name="Hosoyama A."/>
            <person name="Uohara A."/>
            <person name="Ohji S."/>
            <person name="Ichikawa N."/>
        </authorList>
    </citation>
    <scope>NUCLEOTIDE SEQUENCE [LARGE SCALE GENOMIC DNA]</scope>
    <source>
        <strain evidence="9 10">NBRC 14498</strain>
    </source>
</reference>
<keyword evidence="4 7" id="KW-0812">Transmembrane</keyword>
<protein>
    <submittedName>
        <fullName evidence="9">MFS transporter</fullName>
    </submittedName>
</protein>
<feature type="transmembrane region" description="Helical" evidence="7">
    <location>
        <begin position="177"/>
        <end position="194"/>
    </location>
</feature>
<evidence type="ECO:0000259" key="8">
    <source>
        <dbReference type="PROSITE" id="PS50850"/>
    </source>
</evidence>
<evidence type="ECO:0000256" key="1">
    <source>
        <dbReference type="ARBA" id="ARBA00004651"/>
    </source>
</evidence>
<dbReference type="InterPro" id="IPR020846">
    <property type="entry name" value="MFS_dom"/>
</dbReference>
<keyword evidence="2" id="KW-0813">Transport</keyword>
<feature type="transmembrane region" description="Helical" evidence="7">
    <location>
        <begin position="284"/>
        <end position="306"/>
    </location>
</feature>
<evidence type="ECO:0000256" key="2">
    <source>
        <dbReference type="ARBA" id="ARBA00022448"/>
    </source>
</evidence>
<evidence type="ECO:0000256" key="7">
    <source>
        <dbReference type="SAM" id="Phobius"/>
    </source>
</evidence>
<keyword evidence="3" id="KW-1003">Cell membrane</keyword>
<feature type="transmembrane region" description="Helical" evidence="7">
    <location>
        <begin position="142"/>
        <end position="165"/>
    </location>
</feature>
<dbReference type="EMBL" id="BJNG01000034">
    <property type="protein sequence ID" value="GEC21396.1"/>
    <property type="molecule type" value="Genomic_DNA"/>
</dbReference>
<feature type="transmembrane region" description="Helical" evidence="7">
    <location>
        <begin position="106"/>
        <end position="130"/>
    </location>
</feature>
<evidence type="ECO:0000256" key="4">
    <source>
        <dbReference type="ARBA" id="ARBA00022692"/>
    </source>
</evidence>
<comment type="subcellular location">
    <subcellularLocation>
        <location evidence="1">Cell membrane</location>
        <topology evidence="1">Multi-pass membrane protein</topology>
    </subcellularLocation>
</comment>
<organism evidence="9 10">
    <name type="scientific">Pseudonocardia hydrocarbonoxydans</name>
    <dbReference type="NCBI Taxonomy" id="76726"/>
    <lineage>
        <taxon>Bacteria</taxon>
        <taxon>Bacillati</taxon>
        <taxon>Actinomycetota</taxon>
        <taxon>Actinomycetes</taxon>
        <taxon>Pseudonocardiales</taxon>
        <taxon>Pseudonocardiaceae</taxon>
        <taxon>Pseudonocardia</taxon>
    </lineage>
</organism>
<dbReference type="InterPro" id="IPR050171">
    <property type="entry name" value="MFS_Transporters"/>
</dbReference>